<dbReference type="AlphaFoldDB" id="A0A0F9MNI3"/>
<name>A0A0F9MNI3_9ZZZZ</name>
<dbReference type="PANTHER" id="PTHR32039">
    <property type="entry name" value="MAGNESIUM-CHELATASE SUBUNIT CHLI"/>
    <property type="match status" value="1"/>
</dbReference>
<comment type="caution">
    <text evidence="2">The sequence shown here is derived from an EMBL/GenBank/DDBJ whole genome shotgun (WGS) entry which is preliminary data.</text>
</comment>
<dbReference type="EMBL" id="LAZR01008510">
    <property type="protein sequence ID" value="KKM78305.1"/>
    <property type="molecule type" value="Genomic_DNA"/>
</dbReference>
<dbReference type="PANTHER" id="PTHR32039:SF9">
    <property type="entry name" value="MAGNESIUM-CHELATASE SUBUNIT CHLI-2, CHLOROPLASTIC"/>
    <property type="match status" value="1"/>
</dbReference>
<dbReference type="GO" id="GO:0005524">
    <property type="term" value="F:ATP binding"/>
    <property type="evidence" value="ECO:0007669"/>
    <property type="project" value="InterPro"/>
</dbReference>
<dbReference type="SMART" id="SM00382">
    <property type="entry name" value="AAA"/>
    <property type="match status" value="1"/>
</dbReference>
<dbReference type="InterPro" id="IPR000523">
    <property type="entry name" value="Mg_chelatse_chII-like_cat_dom"/>
</dbReference>
<feature type="domain" description="AAA+ ATPase" evidence="1">
    <location>
        <begin position="29"/>
        <end position="187"/>
    </location>
</feature>
<dbReference type="InterPro" id="IPR027417">
    <property type="entry name" value="P-loop_NTPase"/>
</dbReference>
<protein>
    <recommendedName>
        <fullName evidence="1">AAA+ ATPase domain-containing protein</fullName>
    </recommendedName>
</protein>
<dbReference type="InterPro" id="IPR045006">
    <property type="entry name" value="CHLI-like"/>
</dbReference>
<accession>A0A0F9MNI3</accession>
<dbReference type="Gene3D" id="3.40.50.300">
    <property type="entry name" value="P-loop containing nucleotide triphosphate hydrolases"/>
    <property type="match status" value="1"/>
</dbReference>
<dbReference type="InterPro" id="IPR003593">
    <property type="entry name" value="AAA+_ATPase"/>
</dbReference>
<organism evidence="2">
    <name type="scientific">marine sediment metagenome</name>
    <dbReference type="NCBI Taxonomy" id="412755"/>
    <lineage>
        <taxon>unclassified sequences</taxon>
        <taxon>metagenomes</taxon>
        <taxon>ecological metagenomes</taxon>
    </lineage>
</organism>
<sequence>MRKINFPFSAILGQDKMKMGLILNTIDPQIGGLLLTGHQGTGKSTAVRSLVEVMPQIEVIKGCEFSCNPHSDIDDLCENCRELKESGQIQIENRDMELVNLPLGVTEDMVCGSLSIDKVLTEGIRALHPGLLAKANRGILYVDEINLLQDHIVDVLLDSAASGINIIEREGISISHPSRFVLVGSMNPEVFLFN</sequence>
<reference evidence="2" key="1">
    <citation type="journal article" date="2015" name="Nature">
        <title>Complex archaea that bridge the gap between prokaryotes and eukaryotes.</title>
        <authorList>
            <person name="Spang A."/>
            <person name="Saw J.H."/>
            <person name="Jorgensen S.L."/>
            <person name="Zaremba-Niedzwiedzka K."/>
            <person name="Martijn J."/>
            <person name="Lind A.E."/>
            <person name="van Eijk R."/>
            <person name="Schleper C."/>
            <person name="Guy L."/>
            <person name="Ettema T.J."/>
        </authorList>
    </citation>
    <scope>NUCLEOTIDE SEQUENCE</scope>
</reference>
<evidence type="ECO:0000313" key="2">
    <source>
        <dbReference type="EMBL" id="KKM78305.1"/>
    </source>
</evidence>
<dbReference type="Pfam" id="PF01078">
    <property type="entry name" value="Mg_chelatase"/>
    <property type="match status" value="1"/>
</dbReference>
<proteinExistence type="predicted"/>
<dbReference type="SUPFAM" id="SSF52540">
    <property type="entry name" value="P-loop containing nucleoside triphosphate hydrolases"/>
    <property type="match status" value="1"/>
</dbReference>
<evidence type="ECO:0000259" key="1">
    <source>
        <dbReference type="SMART" id="SM00382"/>
    </source>
</evidence>
<gene>
    <name evidence="2" type="ORF">LCGC14_1361330</name>
</gene>